<dbReference type="Gene3D" id="3.80.10.10">
    <property type="entry name" value="Ribonuclease Inhibitor"/>
    <property type="match status" value="1"/>
</dbReference>
<protein>
    <recommendedName>
        <fullName evidence="4">F-box domain-containing protein</fullName>
    </recommendedName>
</protein>
<evidence type="ECO:0000256" key="1">
    <source>
        <dbReference type="SAM" id="MobiDB-lite"/>
    </source>
</evidence>
<dbReference type="CDD" id="cd09917">
    <property type="entry name" value="F-box_SF"/>
    <property type="match status" value="1"/>
</dbReference>
<name>A0AA40E187_9PEZI</name>
<organism evidence="2 3">
    <name type="scientific">Apiosordaria backusii</name>
    <dbReference type="NCBI Taxonomy" id="314023"/>
    <lineage>
        <taxon>Eukaryota</taxon>
        <taxon>Fungi</taxon>
        <taxon>Dikarya</taxon>
        <taxon>Ascomycota</taxon>
        <taxon>Pezizomycotina</taxon>
        <taxon>Sordariomycetes</taxon>
        <taxon>Sordariomycetidae</taxon>
        <taxon>Sordariales</taxon>
        <taxon>Lasiosphaeriaceae</taxon>
        <taxon>Apiosordaria</taxon>
    </lineage>
</organism>
<evidence type="ECO:0000313" key="3">
    <source>
        <dbReference type="Proteomes" id="UP001172159"/>
    </source>
</evidence>
<evidence type="ECO:0000313" key="2">
    <source>
        <dbReference type="EMBL" id="KAK0721192.1"/>
    </source>
</evidence>
<reference evidence="2" key="1">
    <citation type="submission" date="2023-06" db="EMBL/GenBank/DDBJ databases">
        <title>Genome-scale phylogeny and comparative genomics of the fungal order Sordariales.</title>
        <authorList>
            <consortium name="Lawrence Berkeley National Laboratory"/>
            <person name="Hensen N."/>
            <person name="Bonometti L."/>
            <person name="Westerberg I."/>
            <person name="Brannstrom I.O."/>
            <person name="Guillou S."/>
            <person name="Cros-Aarteil S."/>
            <person name="Calhoun S."/>
            <person name="Haridas S."/>
            <person name="Kuo A."/>
            <person name="Mondo S."/>
            <person name="Pangilinan J."/>
            <person name="Riley R."/>
            <person name="Labutti K."/>
            <person name="Andreopoulos B."/>
            <person name="Lipzen A."/>
            <person name="Chen C."/>
            <person name="Yanf M."/>
            <person name="Daum C."/>
            <person name="Ng V."/>
            <person name="Clum A."/>
            <person name="Steindorff A."/>
            <person name="Ohm R."/>
            <person name="Martin F."/>
            <person name="Silar P."/>
            <person name="Natvig D."/>
            <person name="Lalanne C."/>
            <person name="Gautier V."/>
            <person name="Ament-Velasquez S.L."/>
            <person name="Kruys A."/>
            <person name="Hutchinson M.I."/>
            <person name="Powell A.J."/>
            <person name="Barry K."/>
            <person name="Miller A.N."/>
            <person name="Grigoriev I.V."/>
            <person name="Debuchy R."/>
            <person name="Gladieux P."/>
            <person name="Thoren M.H."/>
            <person name="Johannesson H."/>
        </authorList>
    </citation>
    <scope>NUCLEOTIDE SEQUENCE</scope>
    <source>
        <strain evidence="2">CBS 540.89</strain>
    </source>
</reference>
<evidence type="ECO:0008006" key="4">
    <source>
        <dbReference type="Google" id="ProtNLM"/>
    </source>
</evidence>
<dbReference type="InterPro" id="IPR032675">
    <property type="entry name" value="LRR_dom_sf"/>
</dbReference>
<comment type="caution">
    <text evidence="2">The sequence shown here is derived from an EMBL/GenBank/DDBJ whole genome shotgun (WGS) entry which is preliminary data.</text>
</comment>
<dbReference type="EMBL" id="JAUKTV010000012">
    <property type="protein sequence ID" value="KAK0721192.1"/>
    <property type="molecule type" value="Genomic_DNA"/>
</dbReference>
<sequence>MAGHCPLYSLSNELLTKIFDFLYDLDNPKSFINLALTSKHCYEVATPLAYSTLIIKPWTPTQLRRAVRQCCERLERDTAFRHVRKLLIRGEKGPLRSILRGWPRGDRIVGSDEWSPSISRLSETLLEVDNLIPDSMDMKKPWYFDNHTHFDWLRDNKLEDKGLRIAYYEAIHDNNRSWYEQANRAWMPLADLIKRLPGLAQVHFSCLEQFPPCLLEAIHQRGPKCRLYLNEFVIPGDVLPSYTPTKLRTLTPHEKSILSSPCLYKIQAQTDWSWSIGLTMQIASIATNLREITIGDSQYGREMLVAPAEPKGPADLQSLTQQCLVAETPNDARLPAKLAFLRCLELKGRIDVTAWHMQEWARHIDFSRLQVLKLDSEFGISHQALTFLAIQCAFPVLTCLSLVIPRLDCPRERGGVSRREWDNMVSRLLGSMPVLTSLRMCNLDKARYSLPRTLQRLSIFNTALSSREVASICKMCPIIEELTLPVRRDGNVEETRVYEELSRFRKLRRLEIGLVVNINQDFPVVSKPGRGYTCLPPLPPDDDRYTDFDREWFTKKMYIGSFPRFARVRAQHGHLIHYYRKSAIDDKLVRSIFDIVASGAPMLERLRTVVDPNIAENDLQTKLIRRFEILCDSDHLPCVSMIQILNNLQREWIVTRNPVAMAQHGDQEQGQKVTVVDCGRTKRGWDDDGKFPVTPERAKNCLAFRVFRHVWPAPKDENGDEVEEDWPWAYESVPLPRPNDGTSDVEAVNSKGQDQAT</sequence>
<dbReference type="AlphaFoldDB" id="A0AA40E187"/>
<dbReference type="SUPFAM" id="SSF52047">
    <property type="entry name" value="RNI-like"/>
    <property type="match status" value="1"/>
</dbReference>
<gene>
    <name evidence="2" type="ORF">B0T21DRAFT_373102</name>
</gene>
<dbReference type="Proteomes" id="UP001172159">
    <property type="component" value="Unassembled WGS sequence"/>
</dbReference>
<accession>A0AA40E187</accession>
<proteinExistence type="predicted"/>
<feature type="region of interest" description="Disordered" evidence="1">
    <location>
        <begin position="731"/>
        <end position="757"/>
    </location>
</feature>
<keyword evidence="3" id="KW-1185">Reference proteome</keyword>